<comment type="caution">
    <text evidence="1">The sequence shown here is derived from an EMBL/GenBank/DDBJ whole genome shotgun (WGS) entry which is preliminary data.</text>
</comment>
<dbReference type="AlphaFoldDB" id="A0A2N1UML0"/>
<dbReference type="Proteomes" id="UP000233414">
    <property type="component" value="Unassembled WGS sequence"/>
</dbReference>
<dbReference type="GO" id="GO:0016301">
    <property type="term" value="F:kinase activity"/>
    <property type="evidence" value="ECO:0007669"/>
    <property type="project" value="UniProtKB-KW"/>
</dbReference>
<evidence type="ECO:0000313" key="1">
    <source>
        <dbReference type="EMBL" id="PKL71947.1"/>
    </source>
</evidence>
<proteinExistence type="predicted"/>
<evidence type="ECO:0000313" key="2">
    <source>
        <dbReference type="Proteomes" id="UP000233414"/>
    </source>
</evidence>
<gene>
    <name evidence="1" type="ORF">CVV26_03455</name>
</gene>
<name>A0A2N1UML0_9BACT</name>
<reference evidence="1 2" key="1">
    <citation type="journal article" date="2017" name="ISME J.">
        <title>Potential for microbial H2 and metal transformations associated with novel bacteria and archaea in deep terrestrial subsurface sediments.</title>
        <authorList>
            <person name="Hernsdorf A.W."/>
            <person name="Amano Y."/>
            <person name="Miyakawa K."/>
            <person name="Ise K."/>
            <person name="Suzuki Y."/>
            <person name="Anantharaman K."/>
            <person name="Probst A."/>
            <person name="Burstein D."/>
            <person name="Thomas B.C."/>
            <person name="Banfield J.F."/>
        </authorList>
    </citation>
    <scope>NUCLEOTIDE SEQUENCE [LARGE SCALE GENOMIC DNA]</scope>
    <source>
        <strain evidence="1">HGW-Kuenenbacteria-1</strain>
    </source>
</reference>
<keyword evidence="1" id="KW-0418">Kinase</keyword>
<feature type="non-terminal residue" evidence="1">
    <location>
        <position position="1"/>
    </location>
</feature>
<organism evidence="1 2">
    <name type="scientific">Candidatus Kuenenbacteria bacterium HGW-Kuenenbacteria-1</name>
    <dbReference type="NCBI Taxonomy" id="2013812"/>
    <lineage>
        <taxon>Bacteria</taxon>
        <taxon>Candidatus Kueneniibacteriota</taxon>
    </lineage>
</organism>
<keyword evidence="1" id="KW-0808">Transferase</keyword>
<protein>
    <submittedName>
        <fullName evidence="1">UMP kinase</fullName>
    </submittedName>
</protein>
<dbReference type="EMBL" id="PGYQ01000026">
    <property type="protein sequence ID" value="PKL71947.1"/>
    <property type="molecule type" value="Genomic_DNA"/>
</dbReference>
<accession>A0A2N1UML0</accession>
<sequence>INWHDFRKIVGDKWNPGANLPFDPIASKLAEKLKLKVIVLKGADIQNVDNFLAKKKFKGTVIEKF</sequence>